<feature type="domain" description="Elongation factor EFG" evidence="4">
    <location>
        <begin position="114"/>
        <end position="195"/>
    </location>
</feature>
<dbReference type="AlphaFoldDB" id="A0AA35WZL1"/>
<evidence type="ECO:0000256" key="3">
    <source>
        <dbReference type="ARBA" id="ARBA00023134"/>
    </source>
</evidence>
<dbReference type="GO" id="GO:0003746">
    <property type="term" value="F:translation elongation factor activity"/>
    <property type="evidence" value="ECO:0007669"/>
    <property type="project" value="UniProtKB-KW"/>
</dbReference>
<dbReference type="Gene3D" id="3.30.70.240">
    <property type="match status" value="1"/>
</dbReference>
<evidence type="ECO:0000256" key="2">
    <source>
        <dbReference type="ARBA" id="ARBA00022917"/>
    </source>
</evidence>
<dbReference type="FunFam" id="3.30.70.240:FF:000001">
    <property type="entry name" value="Elongation factor G"/>
    <property type="match status" value="1"/>
</dbReference>
<keyword evidence="1" id="KW-0547">Nucleotide-binding</keyword>
<keyword evidence="5" id="KW-0251">Elongation factor</keyword>
<dbReference type="GO" id="GO:0032790">
    <property type="term" value="P:ribosome disassembly"/>
    <property type="evidence" value="ECO:0007669"/>
    <property type="project" value="TreeGrafter"/>
</dbReference>
<comment type="caution">
    <text evidence="5">The sequence shown here is derived from an EMBL/GenBank/DDBJ whole genome shotgun (WGS) entry which is preliminary data.</text>
</comment>
<dbReference type="GO" id="GO:0005525">
    <property type="term" value="F:GTP binding"/>
    <property type="evidence" value="ECO:0007669"/>
    <property type="project" value="UniProtKB-KW"/>
</dbReference>
<name>A0AA35WZL1_GEOBA</name>
<proteinExistence type="predicted"/>
<evidence type="ECO:0000313" key="6">
    <source>
        <dbReference type="Proteomes" id="UP001174909"/>
    </source>
</evidence>
<dbReference type="Pfam" id="PF03764">
    <property type="entry name" value="EFG_IV"/>
    <property type="match status" value="1"/>
</dbReference>
<dbReference type="PANTHER" id="PTHR43261:SF6">
    <property type="entry name" value="ELONGATION FACTOR G-LIKE PROTEIN"/>
    <property type="match status" value="1"/>
</dbReference>
<gene>
    <name evidence="5" type="ORF">GBAR_LOCUS18395</name>
</gene>
<dbReference type="PANTHER" id="PTHR43261">
    <property type="entry name" value="TRANSLATION ELONGATION FACTOR G-RELATED"/>
    <property type="match status" value="1"/>
</dbReference>
<dbReference type="CDD" id="cd03713">
    <property type="entry name" value="EFG_mtEFG_C"/>
    <property type="match status" value="1"/>
</dbReference>
<dbReference type="InterPro" id="IPR005517">
    <property type="entry name" value="Transl_elong_EFG/EF2_IV"/>
</dbReference>
<dbReference type="SMART" id="SM00838">
    <property type="entry name" value="EFG_C"/>
    <property type="match status" value="1"/>
</dbReference>
<dbReference type="Pfam" id="PF00679">
    <property type="entry name" value="EFG_C"/>
    <property type="match status" value="1"/>
</dbReference>
<sequence length="200" mass="22081">MRTASKQDEDKLSEIIGRTADADPTFRVRYDGETRETVVAAIGELHLAVVLGRIRDSHKIEVETELPRVAYRETITRPAAADYQHKKQTGGHGQYAARSAREATKAALAQAKPALLEPVVDLVVLSDDQYLGDILSDLSSRRGRVLGQEPVESLQETRAQVPQAEMLRYSIDLKSMTSGTASVHMTLATTLLSLIRRVCR</sequence>
<dbReference type="InterPro" id="IPR035647">
    <property type="entry name" value="EFG_III/V"/>
</dbReference>
<dbReference type="Proteomes" id="UP001174909">
    <property type="component" value="Unassembled WGS sequence"/>
</dbReference>
<dbReference type="InterPro" id="IPR041095">
    <property type="entry name" value="EFG_II"/>
</dbReference>
<dbReference type="InterPro" id="IPR020568">
    <property type="entry name" value="Ribosomal_Su5_D2-typ_SF"/>
</dbReference>
<keyword evidence="2" id="KW-0648">Protein biosynthesis</keyword>
<dbReference type="Gene3D" id="3.30.230.10">
    <property type="match status" value="2"/>
</dbReference>
<reference evidence="5" key="1">
    <citation type="submission" date="2023-03" db="EMBL/GenBank/DDBJ databases">
        <authorList>
            <person name="Steffen K."/>
            <person name="Cardenas P."/>
        </authorList>
    </citation>
    <scope>NUCLEOTIDE SEQUENCE</scope>
</reference>
<dbReference type="InterPro" id="IPR000640">
    <property type="entry name" value="EFG_V-like"/>
</dbReference>
<evidence type="ECO:0000256" key="1">
    <source>
        <dbReference type="ARBA" id="ARBA00022741"/>
    </source>
</evidence>
<keyword evidence="3" id="KW-0342">GTP-binding</keyword>
<dbReference type="InterPro" id="IPR014721">
    <property type="entry name" value="Ribsml_uS5_D2-typ_fold_subgr"/>
</dbReference>
<dbReference type="SUPFAM" id="SSF54980">
    <property type="entry name" value="EF-G C-terminal domain-like"/>
    <property type="match status" value="2"/>
</dbReference>
<dbReference type="Gene3D" id="3.30.70.870">
    <property type="entry name" value="Elongation Factor G (Translational Gtpase), domain 3"/>
    <property type="match status" value="1"/>
</dbReference>
<evidence type="ECO:0000259" key="4">
    <source>
        <dbReference type="SMART" id="SM00838"/>
    </source>
</evidence>
<accession>A0AA35WZL1</accession>
<keyword evidence="6" id="KW-1185">Reference proteome</keyword>
<dbReference type="SUPFAM" id="SSF54211">
    <property type="entry name" value="Ribosomal protein S5 domain 2-like"/>
    <property type="match status" value="1"/>
</dbReference>
<dbReference type="Pfam" id="PF14492">
    <property type="entry name" value="EFG_III"/>
    <property type="match status" value="1"/>
</dbReference>
<protein>
    <submittedName>
        <fullName evidence="5">Elongation factor G</fullName>
    </submittedName>
</protein>
<dbReference type="EMBL" id="CASHTH010002607">
    <property type="protein sequence ID" value="CAI8032545.1"/>
    <property type="molecule type" value="Genomic_DNA"/>
</dbReference>
<organism evidence="5 6">
    <name type="scientific">Geodia barretti</name>
    <name type="common">Barrett's horny sponge</name>
    <dbReference type="NCBI Taxonomy" id="519541"/>
    <lineage>
        <taxon>Eukaryota</taxon>
        <taxon>Metazoa</taxon>
        <taxon>Porifera</taxon>
        <taxon>Demospongiae</taxon>
        <taxon>Heteroscleromorpha</taxon>
        <taxon>Tetractinellida</taxon>
        <taxon>Astrophorina</taxon>
        <taxon>Geodiidae</taxon>
        <taxon>Geodia</taxon>
    </lineage>
</organism>
<dbReference type="InterPro" id="IPR035649">
    <property type="entry name" value="EFG_V"/>
</dbReference>
<evidence type="ECO:0000313" key="5">
    <source>
        <dbReference type="EMBL" id="CAI8032545.1"/>
    </source>
</evidence>